<reference evidence="2" key="1">
    <citation type="submission" date="2018-05" db="EMBL/GenBank/DDBJ databases">
        <authorList>
            <person name="Lanie J.A."/>
            <person name="Ng W.-L."/>
            <person name="Kazmierczak K.M."/>
            <person name="Andrzejewski T.M."/>
            <person name="Davidsen T.M."/>
            <person name="Wayne K.J."/>
            <person name="Tettelin H."/>
            <person name="Glass J.I."/>
            <person name="Rusch D."/>
            <person name="Podicherti R."/>
            <person name="Tsui H.-C.T."/>
            <person name="Winkler M.E."/>
        </authorList>
    </citation>
    <scope>NUCLEOTIDE SEQUENCE</scope>
</reference>
<proteinExistence type="predicted"/>
<dbReference type="GO" id="GO:0016627">
    <property type="term" value="F:oxidoreductase activity, acting on the CH-CH group of donors"/>
    <property type="evidence" value="ECO:0007669"/>
    <property type="project" value="InterPro"/>
</dbReference>
<feature type="domain" description="Acyl-CoA dehydrogenase/oxidase N-terminal" evidence="1">
    <location>
        <begin position="18"/>
        <end position="103"/>
    </location>
</feature>
<accession>A0A382UQH3</accession>
<dbReference type="InterPro" id="IPR013786">
    <property type="entry name" value="AcylCoA_DH/ox_N"/>
</dbReference>
<dbReference type="Gene3D" id="2.40.110.10">
    <property type="entry name" value="Butyryl-CoA Dehydrogenase, subunit A, domain 2"/>
    <property type="match status" value="1"/>
</dbReference>
<evidence type="ECO:0000259" key="1">
    <source>
        <dbReference type="Pfam" id="PF02771"/>
    </source>
</evidence>
<protein>
    <recommendedName>
        <fullName evidence="1">Acyl-CoA dehydrogenase/oxidase N-terminal domain-containing protein</fullName>
    </recommendedName>
</protein>
<dbReference type="Gene3D" id="1.10.540.10">
    <property type="entry name" value="Acyl-CoA dehydrogenase/oxidase, N-terminal domain"/>
    <property type="match status" value="1"/>
</dbReference>
<dbReference type="EMBL" id="UINC01146020">
    <property type="protein sequence ID" value="SVD36504.1"/>
    <property type="molecule type" value="Genomic_DNA"/>
</dbReference>
<name>A0A382UQH3_9ZZZZ</name>
<dbReference type="AlphaFoldDB" id="A0A382UQH3"/>
<dbReference type="InterPro" id="IPR037069">
    <property type="entry name" value="AcylCoA_DH/ox_N_sf"/>
</dbReference>
<dbReference type="SUPFAM" id="SSF56645">
    <property type="entry name" value="Acyl-CoA dehydrogenase NM domain-like"/>
    <property type="match status" value="1"/>
</dbReference>
<sequence length="196" mass="21678">MVDRDELLHRAAALVPALRERAAQTEELRHIPQETVDNFHASGILKASQPARFGGYEIDSPIVLDIAAELGRGCGSSSWCYSIWASHNWLAGMFPEKAQQEYWADSADVLSSTSFNPTRAKVVEIHGGYKLSGHWDFSSGCDAAAWAMLGGMTSDGLRWFLIPRSDYTIEDTWFVSGLRGTGSKDIVIEETFVPEH</sequence>
<gene>
    <name evidence="2" type="ORF">METZ01_LOCUS389358</name>
</gene>
<evidence type="ECO:0000313" key="2">
    <source>
        <dbReference type="EMBL" id="SVD36504.1"/>
    </source>
</evidence>
<organism evidence="2">
    <name type="scientific">marine metagenome</name>
    <dbReference type="NCBI Taxonomy" id="408172"/>
    <lineage>
        <taxon>unclassified sequences</taxon>
        <taxon>metagenomes</taxon>
        <taxon>ecological metagenomes</taxon>
    </lineage>
</organism>
<dbReference type="GO" id="GO:0050660">
    <property type="term" value="F:flavin adenine dinucleotide binding"/>
    <property type="evidence" value="ECO:0007669"/>
    <property type="project" value="InterPro"/>
</dbReference>
<feature type="non-terminal residue" evidence="2">
    <location>
        <position position="196"/>
    </location>
</feature>
<dbReference type="Pfam" id="PF02771">
    <property type="entry name" value="Acyl-CoA_dh_N"/>
    <property type="match status" value="1"/>
</dbReference>
<dbReference type="InterPro" id="IPR046373">
    <property type="entry name" value="Acyl-CoA_Oxase/DH_mid-dom_sf"/>
</dbReference>
<dbReference type="InterPro" id="IPR009100">
    <property type="entry name" value="AcylCoA_DH/oxidase_NM_dom_sf"/>
</dbReference>